<comment type="caution">
    <text evidence="11">The sequence shown here is derived from an EMBL/GenBank/DDBJ whole genome shotgun (WGS) entry which is preliminary data.</text>
</comment>
<dbReference type="InterPro" id="IPR020846">
    <property type="entry name" value="MFS_dom"/>
</dbReference>
<dbReference type="InterPro" id="IPR003663">
    <property type="entry name" value="Sugar/inositol_transpt"/>
</dbReference>
<feature type="transmembrane region" description="Helical" evidence="9">
    <location>
        <begin position="173"/>
        <end position="196"/>
    </location>
</feature>
<evidence type="ECO:0000256" key="6">
    <source>
        <dbReference type="ARBA" id="ARBA00023136"/>
    </source>
</evidence>
<feature type="transmembrane region" description="Helical" evidence="9">
    <location>
        <begin position="428"/>
        <end position="447"/>
    </location>
</feature>
<keyword evidence="6 9" id="KW-0472">Membrane</keyword>
<evidence type="ECO:0000313" key="12">
    <source>
        <dbReference type="Proteomes" id="UP000094526"/>
    </source>
</evidence>
<dbReference type="PROSITE" id="PS00217">
    <property type="entry name" value="SUGAR_TRANSPORT_2"/>
    <property type="match status" value="1"/>
</dbReference>
<evidence type="ECO:0000256" key="9">
    <source>
        <dbReference type="SAM" id="Phobius"/>
    </source>
</evidence>
<gene>
    <name evidence="11" type="primary">STL1</name>
    <name evidence="11" type="ORF">CLCR_09906</name>
</gene>
<feature type="transmembrane region" description="Helical" evidence="9">
    <location>
        <begin position="334"/>
        <end position="356"/>
    </location>
</feature>
<keyword evidence="11" id="KW-0762">Sugar transport</keyword>
<dbReference type="NCBIfam" id="TIGR00879">
    <property type="entry name" value="SP"/>
    <property type="match status" value="1"/>
</dbReference>
<feature type="transmembrane region" description="Helical" evidence="9">
    <location>
        <begin position="304"/>
        <end position="325"/>
    </location>
</feature>
<feature type="domain" description="Major facilitator superfamily (MFS) profile" evidence="10">
    <location>
        <begin position="14"/>
        <end position="451"/>
    </location>
</feature>
<feature type="transmembrane region" description="Helical" evidence="9">
    <location>
        <begin position="59"/>
        <end position="79"/>
    </location>
</feature>
<evidence type="ECO:0000256" key="1">
    <source>
        <dbReference type="ARBA" id="ARBA00004141"/>
    </source>
</evidence>
<dbReference type="VEuPathDB" id="FungiDB:G647_03960"/>
<dbReference type="Pfam" id="PF00083">
    <property type="entry name" value="Sugar_tr"/>
    <property type="match status" value="1"/>
</dbReference>
<protein>
    <submittedName>
        <fullName evidence="11">Sugar transporter STL1</fullName>
    </submittedName>
</protein>
<dbReference type="InterPro" id="IPR005829">
    <property type="entry name" value="Sugar_transporter_CS"/>
</dbReference>
<dbReference type="PANTHER" id="PTHR48022">
    <property type="entry name" value="PLASTIDIC GLUCOSE TRANSPORTER 4"/>
    <property type="match status" value="1"/>
</dbReference>
<evidence type="ECO:0000256" key="8">
    <source>
        <dbReference type="SAM" id="MobiDB-lite"/>
    </source>
</evidence>
<evidence type="ECO:0000256" key="4">
    <source>
        <dbReference type="ARBA" id="ARBA00022692"/>
    </source>
</evidence>
<keyword evidence="12" id="KW-1185">Reference proteome</keyword>
<dbReference type="AlphaFoldDB" id="A0A1C1CVK8"/>
<sequence>MFQDLRGSALVWAITLSSGSCYVLFGYDQGVLGGLVAQPSFLDAIAQLMYDHSDGRSQVALYNIGCLAGCMAAAVWGNVFGRRKAVLIGCSIMVVGAIIQTATYGAGQLIAGRLISGLGNGLNTSTIPVYVSETARSHRRGQMVAVQLSIVIAGIVLAYWIDYATVHTLTGEVVWRFPIAFQNVFALITMATMPFLPEIPRWLYSHGRKPEAVTVLARLMDTTEDDEQVQFIKNEMEEALELEKQQPSFSLKQLGEKSDLKPLRRLVLCFMVQFFQQFTGINVIVFYVTIVLEQNMGLSSNTSSLVAGFIQIAFWVGTLPPIYYLDKYGRRPTLLIGSVVLLISLVLFTAGIAVNTDSSNNLALAMLILFQITFGMSWNATPWIYAPEITPLQLRHVGAAVGPFSEWLCTFVIVQMTPTAVEHTGWKIYLLFVIMTALSIPYVYFFLPETTKMTLEEIDYIFVKGEARERLHDRVQETGRRNSPAGKSEKNAEVTEQKTEYLDPGRAC</sequence>
<evidence type="ECO:0000259" key="10">
    <source>
        <dbReference type="PROSITE" id="PS50850"/>
    </source>
</evidence>
<feature type="compositionally biased region" description="Basic and acidic residues" evidence="8">
    <location>
        <begin position="487"/>
        <end position="508"/>
    </location>
</feature>
<organism evidence="11 12">
    <name type="scientific">Cladophialophora carrionii</name>
    <dbReference type="NCBI Taxonomy" id="86049"/>
    <lineage>
        <taxon>Eukaryota</taxon>
        <taxon>Fungi</taxon>
        <taxon>Dikarya</taxon>
        <taxon>Ascomycota</taxon>
        <taxon>Pezizomycotina</taxon>
        <taxon>Eurotiomycetes</taxon>
        <taxon>Chaetothyriomycetidae</taxon>
        <taxon>Chaetothyriales</taxon>
        <taxon>Herpotrichiellaceae</taxon>
        <taxon>Cladophialophora</taxon>
    </lineage>
</organism>
<dbReference type="VEuPathDB" id="FungiDB:CLCR_09906"/>
<dbReference type="GO" id="GO:0005351">
    <property type="term" value="F:carbohydrate:proton symporter activity"/>
    <property type="evidence" value="ECO:0007669"/>
    <property type="project" value="TreeGrafter"/>
</dbReference>
<feature type="transmembrane region" description="Helical" evidence="9">
    <location>
        <begin position="397"/>
        <end position="416"/>
    </location>
</feature>
<dbReference type="Proteomes" id="UP000094526">
    <property type="component" value="Unassembled WGS sequence"/>
</dbReference>
<feature type="transmembrane region" description="Helical" evidence="9">
    <location>
        <begin position="110"/>
        <end position="131"/>
    </location>
</feature>
<evidence type="ECO:0000256" key="3">
    <source>
        <dbReference type="ARBA" id="ARBA00022448"/>
    </source>
</evidence>
<feature type="transmembrane region" description="Helical" evidence="9">
    <location>
        <begin position="362"/>
        <end position="385"/>
    </location>
</feature>
<dbReference type="GO" id="GO:0016020">
    <property type="term" value="C:membrane"/>
    <property type="evidence" value="ECO:0007669"/>
    <property type="project" value="UniProtKB-SubCell"/>
</dbReference>
<dbReference type="Gene3D" id="1.20.1250.20">
    <property type="entry name" value="MFS general substrate transporter like domains"/>
    <property type="match status" value="1"/>
</dbReference>
<name>A0A1C1CVK8_9EURO</name>
<keyword evidence="3 7" id="KW-0813">Transport</keyword>
<keyword evidence="5 9" id="KW-1133">Transmembrane helix</keyword>
<evidence type="ECO:0000313" key="11">
    <source>
        <dbReference type="EMBL" id="OCT52567.1"/>
    </source>
</evidence>
<accession>A0A1C1CVK8</accession>
<comment type="subcellular location">
    <subcellularLocation>
        <location evidence="1">Membrane</location>
        <topology evidence="1">Multi-pass membrane protein</topology>
    </subcellularLocation>
</comment>
<dbReference type="PRINTS" id="PR00171">
    <property type="entry name" value="SUGRTRNSPORT"/>
</dbReference>
<feature type="transmembrane region" description="Helical" evidence="9">
    <location>
        <begin position="86"/>
        <end position="104"/>
    </location>
</feature>
<dbReference type="FunFam" id="1.20.1250.20:FF:000134">
    <property type="entry name" value="MFS sugar transporter protein"/>
    <property type="match status" value="1"/>
</dbReference>
<dbReference type="InterPro" id="IPR036259">
    <property type="entry name" value="MFS_trans_sf"/>
</dbReference>
<dbReference type="eggNOG" id="KOG0254">
    <property type="taxonomic scope" value="Eukaryota"/>
</dbReference>
<proteinExistence type="inferred from homology"/>
<dbReference type="SUPFAM" id="SSF103473">
    <property type="entry name" value="MFS general substrate transporter"/>
    <property type="match status" value="1"/>
</dbReference>
<dbReference type="EMBL" id="LGRB01000008">
    <property type="protein sequence ID" value="OCT52567.1"/>
    <property type="molecule type" value="Genomic_DNA"/>
</dbReference>
<dbReference type="PANTHER" id="PTHR48022:SF28">
    <property type="entry name" value="MAJOR FACILITATOR SUPERFAMILY (MFS) PROFILE DOMAIN-CONTAINING PROTEIN-RELATED"/>
    <property type="match status" value="1"/>
</dbReference>
<evidence type="ECO:0000256" key="5">
    <source>
        <dbReference type="ARBA" id="ARBA00022989"/>
    </source>
</evidence>
<feature type="transmembrane region" description="Helical" evidence="9">
    <location>
        <begin position="143"/>
        <end position="161"/>
    </location>
</feature>
<feature type="region of interest" description="Disordered" evidence="8">
    <location>
        <begin position="474"/>
        <end position="508"/>
    </location>
</feature>
<dbReference type="OrthoDB" id="6612291at2759"/>
<dbReference type="PROSITE" id="PS50850">
    <property type="entry name" value="MFS"/>
    <property type="match status" value="1"/>
</dbReference>
<comment type="similarity">
    <text evidence="2 7">Belongs to the major facilitator superfamily. Sugar transporter (TC 2.A.1.1) family.</text>
</comment>
<dbReference type="InterPro" id="IPR050360">
    <property type="entry name" value="MFS_Sugar_Transporters"/>
</dbReference>
<dbReference type="PROSITE" id="PS51257">
    <property type="entry name" value="PROKAR_LIPOPROTEIN"/>
    <property type="match status" value="1"/>
</dbReference>
<feature type="transmembrane region" description="Helical" evidence="9">
    <location>
        <begin position="7"/>
        <end position="25"/>
    </location>
</feature>
<reference evidence="12" key="1">
    <citation type="submission" date="2015-07" db="EMBL/GenBank/DDBJ databases">
        <authorList>
            <person name="Teixeira M.M."/>
            <person name="Souza R.C."/>
            <person name="Almeida L.G."/>
            <person name="Vicente V.A."/>
            <person name="de Hoog S."/>
            <person name="Bocca A.L."/>
            <person name="de Almeida S.R."/>
            <person name="Vasconcelos A.T."/>
            <person name="Felipe M.S."/>
        </authorList>
    </citation>
    <scope>NUCLEOTIDE SEQUENCE [LARGE SCALE GENOMIC DNA]</scope>
    <source>
        <strain evidence="12">KSF</strain>
    </source>
</reference>
<evidence type="ECO:0000256" key="2">
    <source>
        <dbReference type="ARBA" id="ARBA00010992"/>
    </source>
</evidence>
<keyword evidence="4 9" id="KW-0812">Transmembrane</keyword>
<evidence type="ECO:0000256" key="7">
    <source>
        <dbReference type="RuleBase" id="RU003346"/>
    </source>
</evidence>
<feature type="transmembrane region" description="Helical" evidence="9">
    <location>
        <begin position="266"/>
        <end position="292"/>
    </location>
</feature>
<dbReference type="InterPro" id="IPR005828">
    <property type="entry name" value="MFS_sugar_transport-like"/>
</dbReference>